<dbReference type="AlphaFoldDB" id="A0A7M4EKS7"/>
<dbReference type="InterPro" id="IPR006909">
    <property type="entry name" value="Rad21/Rec8_C_eu"/>
</dbReference>
<name>A0A7M4EKS7_CROPO</name>
<feature type="domain" description="Rad21/Rec8-like protein C-terminal eukaryotic" evidence="1">
    <location>
        <begin position="9"/>
        <end position="60"/>
    </location>
</feature>
<dbReference type="GeneTree" id="ENSGT00940000161638"/>
<dbReference type="InterPro" id="IPR036390">
    <property type="entry name" value="WH_DNA-bd_sf"/>
</dbReference>
<dbReference type="Pfam" id="PF04824">
    <property type="entry name" value="Rad21_Rec8"/>
    <property type="match status" value="1"/>
</dbReference>
<proteinExistence type="predicted"/>
<dbReference type="OMA" id="RAPYEDI"/>
<reference evidence="2" key="1">
    <citation type="submission" date="2025-08" db="UniProtKB">
        <authorList>
            <consortium name="Ensembl"/>
        </authorList>
    </citation>
    <scope>IDENTIFICATION</scope>
</reference>
<keyword evidence="3" id="KW-1185">Reference proteome</keyword>
<protein>
    <recommendedName>
        <fullName evidence="1">Rad21/Rec8-like protein C-terminal eukaryotic domain-containing protein</fullName>
    </recommendedName>
</protein>
<dbReference type="Gene3D" id="1.10.10.580">
    <property type="entry name" value="Structural maintenance of chromosome 1. Chain E"/>
    <property type="match status" value="1"/>
</dbReference>
<dbReference type="InterPro" id="IPR023093">
    <property type="entry name" value="ScpA-like_C"/>
</dbReference>
<evidence type="ECO:0000313" key="2">
    <source>
        <dbReference type="Ensembl" id="ENSCPRP00005010537.1"/>
    </source>
</evidence>
<dbReference type="Ensembl" id="ENSCPRT00005012408.1">
    <property type="protein sequence ID" value="ENSCPRP00005010537.1"/>
    <property type="gene ID" value="ENSCPRG00005007496.1"/>
</dbReference>
<organism evidence="2 3">
    <name type="scientific">Crocodylus porosus</name>
    <name type="common">Saltwater crocodile</name>
    <name type="synonym">Estuarine crocodile</name>
    <dbReference type="NCBI Taxonomy" id="8502"/>
    <lineage>
        <taxon>Eukaryota</taxon>
        <taxon>Metazoa</taxon>
        <taxon>Chordata</taxon>
        <taxon>Craniata</taxon>
        <taxon>Vertebrata</taxon>
        <taxon>Euteleostomi</taxon>
        <taxon>Archelosauria</taxon>
        <taxon>Archosauria</taxon>
        <taxon>Crocodylia</taxon>
        <taxon>Longirostres</taxon>
        <taxon>Crocodylidae</taxon>
        <taxon>Crocodylus</taxon>
    </lineage>
</organism>
<evidence type="ECO:0000313" key="3">
    <source>
        <dbReference type="Proteomes" id="UP000594220"/>
    </source>
</evidence>
<evidence type="ECO:0000259" key="1">
    <source>
        <dbReference type="Pfam" id="PF04824"/>
    </source>
</evidence>
<reference evidence="2" key="2">
    <citation type="submission" date="2025-09" db="UniProtKB">
        <authorList>
            <consortium name="Ensembl"/>
        </authorList>
    </citation>
    <scope>IDENTIFICATION</scope>
</reference>
<accession>A0A7M4EKS7</accession>
<dbReference type="SUPFAM" id="SSF46785">
    <property type="entry name" value="Winged helix' DNA-binding domain"/>
    <property type="match status" value="1"/>
</dbReference>
<dbReference type="Proteomes" id="UP000594220">
    <property type="component" value="Unplaced"/>
</dbReference>
<sequence length="63" mass="7000">CTHGLQNLKSFSLLELCQTNDRKRVAAKFYSFLVLKKQLALELSQGAPYADIIASVGPKFNTI</sequence>